<feature type="region of interest" description="Disordered" evidence="1">
    <location>
        <begin position="425"/>
        <end position="495"/>
    </location>
</feature>
<sequence>MTRLRSMEASVTSPVTPKSALDRIAEASTKLNSNATPATTLDYPSLAKIEYPSLDKVQYPEIPLTTPRANSRIPTYAATTGKKLGNVSEKLKDEATATTTTTTTTPAKPAQKLKLPSTGFEFRVIKTGEKKVAELVPPVPPVTAAAVATPARPIAKKKSRRFSDVHRRQFEKMESITTHYAAKRTPKQPVTIEKMPRGVKRTKSRAELGDRGPPSSPSPVKMPVEGPRNAEGDGGSPMKRTKISAVSEEKTALPRKPSGIPRLGMTPIKGLTRRPATLAKIPMGGRLNLTPATRLASLVQTGATPSKIPSAVTTTPVAEDTGSAPSTAATPPSRHIKLPITDTPEKETKSLAPPETDSFTFRSDGAGMNYKRLSDMHSFNYNLNKGTPTAPAPLLTPMKVSAEDPFVGMARRAAMEWAPVAVAHAEKRKAPHSDDDNSDNGAGGGEVVDTVKEGGARKRLKFAPAEEPTTKATEAGEATTVTAGTPVKKKSLKSRGKAILLRSRLNMLAVPKRMVEKDTEGNGEKKDKDAGRIRWK</sequence>
<keyword evidence="3" id="KW-1185">Reference proteome</keyword>
<proteinExistence type="predicted"/>
<feature type="compositionally biased region" description="Low complexity" evidence="1">
    <location>
        <begin position="96"/>
        <end position="105"/>
    </location>
</feature>
<name>A0A317SFX7_9PEZI</name>
<dbReference type="EMBL" id="PYWC01000080">
    <property type="protein sequence ID" value="PWW73439.1"/>
    <property type="molecule type" value="Genomic_DNA"/>
</dbReference>
<protein>
    <submittedName>
        <fullName evidence="2">Uncharacterized protein</fullName>
    </submittedName>
</protein>
<dbReference type="OrthoDB" id="5204833at2759"/>
<feature type="region of interest" description="Disordered" evidence="1">
    <location>
        <begin position="511"/>
        <end position="536"/>
    </location>
</feature>
<feature type="region of interest" description="Disordered" evidence="1">
    <location>
        <begin position="92"/>
        <end position="111"/>
    </location>
</feature>
<feature type="compositionally biased region" description="Low complexity" evidence="1">
    <location>
        <begin position="463"/>
        <end position="486"/>
    </location>
</feature>
<dbReference type="Proteomes" id="UP000246991">
    <property type="component" value="Unassembled WGS sequence"/>
</dbReference>
<feature type="region of interest" description="Disordered" evidence="1">
    <location>
        <begin position="196"/>
        <end position="268"/>
    </location>
</feature>
<organism evidence="2 3">
    <name type="scientific">Tuber magnatum</name>
    <name type="common">white Piedmont truffle</name>
    <dbReference type="NCBI Taxonomy" id="42249"/>
    <lineage>
        <taxon>Eukaryota</taxon>
        <taxon>Fungi</taxon>
        <taxon>Dikarya</taxon>
        <taxon>Ascomycota</taxon>
        <taxon>Pezizomycotina</taxon>
        <taxon>Pezizomycetes</taxon>
        <taxon>Pezizales</taxon>
        <taxon>Tuberaceae</taxon>
        <taxon>Tuber</taxon>
    </lineage>
</organism>
<evidence type="ECO:0000313" key="3">
    <source>
        <dbReference type="Proteomes" id="UP000246991"/>
    </source>
</evidence>
<feature type="compositionally biased region" description="Basic and acidic residues" evidence="1">
    <location>
        <begin position="513"/>
        <end position="536"/>
    </location>
</feature>
<accession>A0A317SFX7</accession>
<evidence type="ECO:0000313" key="2">
    <source>
        <dbReference type="EMBL" id="PWW73439.1"/>
    </source>
</evidence>
<comment type="caution">
    <text evidence="2">The sequence shown here is derived from an EMBL/GenBank/DDBJ whole genome shotgun (WGS) entry which is preliminary data.</text>
</comment>
<gene>
    <name evidence="2" type="ORF">C7212DRAFT_285632</name>
</gene>
<evidence type="ECO:0000256" key="1">
    <source>
        <dbReference type="SAM" id="MobiDB-lite"/>
    </source>
</evidence>
<feature type="region of interest" description="Disordered" evidence="1">
    <location>
        <begin position="304"/>
        <end position="363"/>
    </location>
</feature>
<reference evidence="2 3" key="1">
    <citation type="submission" date="2018-03" db="EMBL/GenBank/DDBJ databases">
        <title>Genomes of Pezizomycetes fungi and the evolution of truffles.</title>
        <authorList>
            <person name="Murat C."/>
            <person name="Payen T."/>
            <person name="Noel B."/>
            <person name="Kuo A."/>
            <person name="Martin F.M."/>
        </authorList>
    </citation>
    <scope>NUCLEOTIDE SEQUENCE [LARGE SCALE GENOMIC DNA]</scope>
    <source>
        <strain evidence="2">091103-1</strain>
    </source>
</reference>
<dbReference type="AlphaFoldDB" id="A0A317SFX7"/>
<dbReference type="STRING" id="42249.A0A317SFX7"/>